<proteinExistence type="predicted"/>
<sequence length="90" mass="9739">MLDNDGVKSMDGSSPCSSTRLSTSHSSSEQGPSGSYPASKSNDSTLSLCHLPAYNSEHVRVIPSIHITMPSSFKYLQLQTLTKETITHCH</sequence>
<evidence type="ECO:0000256" key="1">
    <source>
        <dbReference type="SAM" id="MobiDB-lite"/>
    </source>
</evidence>
<evidence type="ECO:0000313" key="3">
    <source>
        <dbReference type="Proteomes" id="UP000267096"/>
    </source>
</evidence>
<accession>A0A0M3K6W0</accession>
<name>A0A0M3K6W0_ANISI</name>
<dbReference type="OrthoDB" id="5957665at2759"/>
<protein>
    <submittedName>
        <fullName evidence="4">Metastasis suppressor protein 1</fullName>
    </submittedName>
</protein>
<dbReference type="AlphaFoldDB" id="A0A0M3K6W0"/>
<dbReference type="EMBL" id="UYRR01032812">
    <property type="protein sequence ID" value="VDK56876.1"/>
    <property type="molecule type" value="Genomic_DNA"/>
</dbReference>
<keyword evidence="3" id="KW-1185">Reference proteome</keyword>
<dbReference type="Proteomes" id="UP000267096">
    <property type="component" value="Unassembled WGS sequence"/>
</dbReference>
<reference evidence="2 3" key="2">
    <citation type="submission" date="2018-11" db="EMBL/GenBank/DDBJ databases">
        <authorList>
            <consortium name="Pathogen Informatics"/>
        </authorList>
    </citation>
    <scope>NUCLEOTIDE SEQUENCE [LARGE SCALE GENOMIC DNA]</scope>
</reference>
<feature type="region of interest" description="Disordered" evidence="1">
    <location>
        <begin position="1"/>
        <end position="43"/>
    </location>
</feature>
<organism evidence="4">
    <name type="scientific">Anisakis simplex</name>
    <name type="common">Herring worm</name>
    <dbReference type="NCBI Taxonomy" id="6269"/>
    <lineage>
        <taxon>Eukaryota</taxon>
        <taxon>Metazoa</taxon>
        <taxon>Ecdysozoa</taxon>
        <taxon>Nematoda</taxon>
        <taxon>Chromadorea</taxon>
        <taxon>Rhabditida</taxon>
        <taxon>Spirurina</taxon>
        <taxon>Ascaridomorpha</taxon>
        <taxon>Ascaridoidea</taxon>
        <taxon>Anisakidae</taxon>
        <taxon>Anisakis</taxon>
        <taxon>Anisakis simplex complex</taxon>
    </lineage>
</organism>
<dbReference type="WBParaSite" id="ASIM_0001670101-mRNA-1">
    <property type="protein sequence ID" value="ASIM_0001670101-mRNA-1"/>
    <property type="gene ID" value="ASIM_0001670101"/>
</dbReference>
<feature type="compositionally biased region" description="Low complexity" evidence="1">
    <location>
        <begin position="13"/>
        <end position="35"/>
    </location>
</feature>
<evidence type="ECO:0000313" key="2">
    <source>
        <dbReference type="EMBL" id="VDK56876.1"/>
    </source>
</evidence>
<gene>
    <name evidence="2" type="ORF">ASIM_LOCUS16108</name>
</gene>
<reference evidence="4" key="1">
    <citation type="submission" date="2017-02" db="UniProtKB">
        <authorList>
            <consortium name="WormBaseParasite"/>
        </authorList>
    </citation>
    <scope>IDENTIFICATION</scope>
</reference>
<evidence type="ECO:0000313" key="4">
    <source>
        <dbReference type="WBParaSite" id="ASIM_0001670101-mRNA-1"/>
    </source>
</evidence>